<evidence type="ECO:0000313" key="2">
    <source>
        <dbReference type="EMBL" id="ODO09554.1"/>
    </source>
</evidence>
<protein>
    <submittedName>
        <fullName evidence="2">Uncharacterized protein</fullName>
    </submittedName>
</protein>
<sequence length="260" mass="29461">MGQKSSSQRRDRRTQASTVRHSTPATVARYHPPPPEQSPAVTNNGSPALNLPFDIYLNNRQSPFDRHDPTGLFAPTPHHFVIETFRKSPLRDAVRIVDHYANPEPIAHESIRLLNEGVTMIRNCDPSFVFLQNAEEIKRVVDQMVPKAEELFDFLSESRKMSFAWHNPKPGVLESDHFTPESIQKLKSGFATFARSGVYINELVDDEKKTGESKKKTRKEVGKEMKADKLIVMKAFKAFGASNVKANLSEVFDVMKGRRD</sequence>
<feature type="region of interest" description="Disordered" evidence="1">
    <location>
        <begin position="1"/>
        <end position="45"/>
    </location>
</feature>
<comment type="caution">
    <text evidence="2">The sequence shown here is derived from an EMBL/GenBank/DDBJ whole genome shotgun (WGS) entry which is preliminary data.</text>
</comment>
<evidence type="ECO:0000313" key="3">
    <source>
        <dbReference type="Proteomes" id="UP000095149"/>
    </source>
</evidence>
<proteinExistence type="predicted"/>
<dbReference type="EMBL" id="MEKH01000004">
    <property type="protein sequence ID" value="ODO09554.1"/>
    <property type="molecule type" value="Genomic_DNA"/>
</dbReference>
<gene>
    <name evidence="2" type="ORF">I350_03157</name>
</gene>
<reference evidence="2 3" key="1">
    <citation type="submission" date="2016-06" db="EMBL/GenBank/DDBJ databases">
        <title>Evolution of pathogenesis and genome organization in the Tremellales.</title>
        <authorList>
            <person name="Cuomo C."/>
            <person name="Litvintseva A."/>
            <person name="Heitman J."/>
            <person name="Chen Y."/>
            <person name="Sun S."/>
            <person name="Springer D."/>
            <person name="Dromer F."/>
            <person name="Young S."/>
            <person name="Zeng Q."/>
            <person name="Chapman S."/>
            <person name="Gujja S."/>
            <person name="Saif S."/>
            <person name="Birren B."/>
        </authorList>
    </citation>
    <scope>NUCLEOTIDE SEQUENCE [LARGE SCALE GENOMIC DNA]</scope>
    <source>
        <strain evidence="2 3">CBS 6273</strain>
    </source>
</reference>
<accession>A0A1E3K8P3</accession>
<dbReference type="Proteomes" id="UP000095149">
    <property type="component" value="Unassembled WGS sequence"/>
</dbReference>
<evidence type="ECO:0000256" key="1">
    <source>
        <dbReference type="SAM" id="MobiDB-lite"/>
    </source>
</evidence>
<organism evidence="2 3">
    <name type="scientific">Cryptococcus amylolentus CBS 6273</name>
    <dbReference type="NCBI Taxonomy" id="1296118"/>
    <lineage>
        <taxon>Eukaryota</taxon>
        <taxon>Fungi</taxon>
        <taxon>Dikarya</taxon>
        <taxon>Basidiomycota</taxon>
        <taxon>Agaricomycotina</taxon>
        <taxon>Tremellomycetes</taxon>
        <taxon>Tremellales</taxon>
        <taxon>Cryptococcaceae</taxon>
        <taxon>Cryptococcus</taxon>
    </lineage>
</organism>
<dbReference type="OrthoDB" id="10376248at2759"/>
<name>A0A1E3K8P3_9TREE</name>
<feature type="compositionally biased region" description="Polar residues" evidence="1">
    <location>
        <begin position="15"/>
        <end position="25"/>
    </location>
</feature>
<dbReference type="AlphaFoldDB" id="A0A1E3K8P3"/>